<sequence length="403" mass="42459">MTFAVAAIPLMLCAGVAVDYSRLVRAKATIDGAADSAVLAATSSSATNLNAEQARKAGQALFDTLSVRAAPGQTLDVDLQVKDQGLTRTATLSYTLRMQTTLASVVGMSVMSASGFATSFQSRAPYIDFYLLLDNSPSMGVGATQADIAAMVANTPDQCAFACHDTSNSSSYYDLAKKLGVTMRIDVLRTATQNLMDTATSMTATPNQFRVGVYSFGVDASNAKLTEVAPLTPILSNAKAKAGSIDLMTVPYQNYQNDMHTNLSALIPAANKEISDPGDGSSPSGPQKVLFLVSDGVADEYNPSGCTQPLAGGGRCQQPLNPALCDAVKARGIRVAVLYTTYLPLPTNGWYTTWLQPFAGSIGRKMQDCASPGLYFEVSPSQGVSEAMAALFRQAVMTSRLVK</sequence>
<gene>
    <name evidence="2" type="ORF">ABEG18_03245</name>
</gene>
<proteinExistence type="predicted"/>
<feature type="domain" description="Putative Flp pilus-assembly TadG-like N-terminal" evidence="1">
    <location>
        <begin position="2"/>
        <end position="41"/>
    </location>
</feature>
<dbReference type="Pfam" id="PF13400">
    <property type="entry name" value="Tad"/>
    <property type="match status" value="1"/>
</dbReference>
<dbReference type="SUPFAM" id="SSF53300">
    <property type="entry name" value="vWA-like"/>
    <property type="match status" value="1"/>
</dbReference>
<dbReference type="RefSeq" id="WP_406856664.1">
    <property type="nucleotide sequence ID" value="NZ_CP157484.1"/>
</dbReference>
<dbReference type="Gene3D" id="3.40.50.410">
    <property type="entry name" value="von Willebrand factor, type A domain"/>
    <property type="match status" value="1"/>
</dbReference>
<dbReference type="InterPro" id="IPR028087">
    <property type="entry name" value="Tad_N"/>
</dbReference>
<organism evidence="2">
    <name type="scientific">Alsobacter sp. KACC 23698</name>
    <dbReference type="NCBI Taxonomy" id="3149229"/>
    <lineage>
        <taxon>Bacteria</taxon>
        <taxon>Pseudomonadati</taxon>
        <taxon>Pseudomonadota</taxon>
        <taxon>Alphaproteobacteria</taxon>
        <taxon>Hyphomicrobiales</taxon>
        <taxon>Alsobacteraceae</taxon>
        <taxon>Alsobacter</taxon>
    </lineage>
</organism>
<accession>A0AAU7JHR7</accession>
<evidence type="ECO:0000259" key="1">
    <source>
        <dbReference type="Pfam" id="PF13400"/>
    </source>
</evidence>
<name>A0AAU7JHR7_9HYPH</name>
<dbReference type="AlphaFoldDB" id="A0AAU7JHR7"/>
<dbReference type="InterPro" id="IPR036465">
    <property type="entry name" value="vWFA_dom_sf"/>
</dbReference>
<evidence type="ECO:0000313" key="2">
    <source>
        <dbReference type="EMBL" id="XBO39813.1"/>
    </source>
</evidence>
<reference evidence="2" key="1">
    <citation type="submission" date="2024-05" db="EMBL/GenBank/DDBJ databases">
        <authorList>
            <person name="Kim S."/>
            <person name="Heo J."/>
            <person name="Choi H."/>
            <person name="Choi Y."/>
            <person name="Kwon S.-W."/>
            <person name="Kim Y."/>
        </authorList>
    </citation>
    <scope>NUCLEOTIDE SEQUENCE</scope>
    <source>
        <strain evidence="2">KACC 23698</strain>
    </source>
</reference>
<dbReference type="EMBL" id="CP157484">
    <property type="protein sequence ID" value="XBO39813.1"/>
    <property type="molecule type" value="Genomic_DNA"/>
</dbReference>
<protein>
    <submittedName>
        <fullName evidence="2">Pilus assembly protein TadG-related protein</fullName>
    </submittedName>
</protein>